<evidence type="ECO:0000256" key="5">
    <source>
        <dbReference type="ARBA" id="ARBA00038359"/>
    </source>
</evidence>
<evidence type="ECO:0000256" key="3">
    <source>
        <dbReference type="ARBA" id="ARBA00022989"/>
    </source>
</evidence>
<feature type="transmembrane region" description="Helical" evidence="6">
    <location>
        <begin position="203"/>
        <end position="224"/>
    </location>
</feature>
<dbReference type="OrthoDB" id="2988756at2759"/>
<dbReference type="EMBL" id="KK207717">
    <property type="protein sequence ID" value="EZF56529.1"/>
    <property type="molecule type" value="Genomic_DNA"/>
</dbReference>
<dbReference type="PANTHER" id="PTHR33048:SF19">
    <property type="entry name" value="MEMBRANE PROTEIN PTH11-LIKE, PUTATIVE (AFU_ORTHOLOGUE AFUA_1G14080)-RELATED"/>
    <property type="match status" value="1"/>
</dbReference>
<feature type="transmembrane region" description="Helical" evidence="6">
    <location>
        <begin position="166"/>
        <end position="191"/>
    </location>
</feature>
<evidence type="ECO:0000256" key="4">
    <source>
        <dbReference type="ARBA" id="ARBA00023136"/>
    </source>
</evidence>
<dbReference type="AlphaFoldDB" id="A0A022WDX9"/>
<keyword evidence="2 6" id="KW-0812">Transmembrane</keyword>
<evidence type="ECO:0000256" key="1">
    <source>
        <dbReference type="ARBA" id="ARBA00004141"/>
    </source>
</evidence>
<feature type="transmembrane region" description="Helical" evidence="6">
    <location>
        <begin position="12"/>
        <end position="30"/>
    </location>
</feature>
<accession>A0A022WDX9</accession>
<feature type="transmembrane region" description="Helical" evidence="6">
    <location>
        <begin position="92"/>
        <end position="110"/>
    </location>
</feature>
<dbReference type="InterPro" id="IPR049326">
    <property type="entry name" value="Rhodopsin_dom_fungi"/>
</dbReference>
<dbReference type="HOGENOM" id="CLU_069442_0_0_1"/>
<evidence type="ECO:0000259" key="7">
    <source>
        <dbReference type="Pfam" id="PF20684"/>
    </source>
</evidence>
<protein>
    <recommendedName>
        <fullName evidence="7">Rhodopsin domain-containing protein</fullName>
    </recommendedName>
</protein>
<evidence type="ECO:0000313" key="8">
    <source>
        <dbReference type="EMBL" id="EZF56529.1"/>
    </source>
</evidence>
<dbReference type="Pfam" id="PF20684">
    <property type="entry name" value="Fung_rhodopsin"/>
    <property type="match status" value="1"/>
</dbReference>
<keyword evidence="4 6" id="KW-0472">Membrane</keyword>
<feature type="transmembrane region" description="Helical" evidence="6">
    <location>
        <begin position="236"/>
        <end position="259"/>
    </location>
</feature>
<name>A0A022WDX9_TRIRU</name>
<organism evidence="8">
    <name type="scientific">Trichophyton rubrum CBS 288.86</name>
    <dbReference type="NCBI Taxonomy" id="1215330"/>
    <lineage>
        <taxon>Eukaryota</taxon>
        <taxon>Fungi</taxon>
        <taxon>Dikarya</taxon>
        <taxon>Ascomycota</taxon>
        <taxon>Pezizomycotina</taxon>
        <taxon>Eurotiomycetes</taxon>
        <taxon>Eurotiomycetidae</taxon>
        <taxon>Onygenales</taxon>
        <taxon>Arthrodermataceae</taxon>
        <taxon>Trichophyton</taxon>
    </lineage>
</organism>
<proteinExistence type="inferred from homology"/>
<dbReference type="PANTHER" id="PTHR33048">
    <property type="entry name" value="PTH11-LIKE INTEGRAL MEMBRANE PROTEIN (AFU_ORTHOLOGUE AFUA_5G11245)"/>
    <property type="match status" value="1"/>
</dbReference>
<comment type="subcellular location">
    <subcellularLocation>
        <location evidence="1">Membrane</location>
        <topology evidence="1">Multi-pass membrane protein</topology>
    </subcellularLocation>
</comment>
<dbReference type="InterPro" id="IPR052337">
    <property type="entry name" value="SAT4-like"/>
</dbReference>
<keyword evidence="3 6" id="KW-1133">Transmembrane helix</keyword>
<dbReference type="Proteomes" id="UP000023758">
    <property type="component" value="Unassembled WGS sequence"/>
</dbReference>
<evidence type="ECO:0000256" key="6">
    <source>
        <dbReference type="SAM" id="Phobius"/>
    </source>
</evidence>
<comment type="similarity">
    <text evidence="5">Belongs to the SAT4 family.</text>
</comment>
<evidence type="ECO:0000256" key="2">
    <source>
        <dbReference type="ARBA" id="ARBA00022692"/>
    </source>
</evidence>
<feature type="transmembrane region" description="Helical" evidence="6">
    <location>
        <begin position="50"/>
        <end position="71"/>
    </location>
</feature>
<dbReference type="GO" id="GO:0016020">
    <property type="term" value="C:membrane"/>
    <property type="evidence" value="ECO:0007669"/>
    <property type="project" value="UniProtKB-SubCell"/>
</dbReference>
<feature type="domain" description="Rhodopsin" evidence="7">
    <location>
        <begin position="39"/>
        <end position="254"/>
    </location>
</feature>
<sequence length="344" mass="39406">MVWAPEETQIVVAAAICTLQVLIRSFVRIGGTMKWFPTLQQQTWHADDSWMAASLFPLLLRTFCMCWNFSLEKPLSQEDEELFQKLVMTARLTYAMFLWCMKLCLLQFYTRLETGSIRVHRAIQLLRAFIFLTLIIIVLATLLECRPIYVAWRPEYSHHLCRKGTVNLLCMASLNIITDLALILFPIPLLWRMSALKFQTKVQLTLLFLVGTLVVAITITRIPLILSHSVSQESRTLWASIEIVCSAVTANAAFYYALWKESQHLVYRCTRPADQVPSQLRSPEISSRALGTPQIWVSRTSESTMDCRDSFDIAEYHLQLALPSTSFFSQLDKLEAGEQEVDKG</sequence>
<reference evidence="8" key="1">
    <citation type="submission" date="2014-02" db="EMBL/GenBank/DDBJ databases">
        <title>The Genome Sequence of Trichophyton rubrum (morphotype fischeri) CBS 288.86.</title>
        <authorList>
            <consortium name="The Broad Institute Genomics Platform"/>
            <person name="Cuomo C.A."/>
            <person name="White T.C."/>
            <person name="Graser Y."/>
            <person name="Martinez-Rossi N."/>
            <person name="Heitman J."/>
            <person name="Young S.K."/>
            <person name="Zeng Q."/>
            <person name="Gargeya S."/>
            <person name="Abouelleil A."/>
            <person name="Alvarado L."/>
            <person name="Chapman S.B."/>
            <person name="Gainer-Dewar J."/>
            <person name="Goldberg J."/>
            <person name="Griggs A."/>
            <person name="Gujja S."/>
            <person name="Hansen M."/>
            <person name="Howarth C."/>
            <person name="Imamovic A."/>
            <person name="Larimer J."/>
            <person name="Martinez D."/>
            <person name="Murphy C."/>
            <person name="Pearson M.D."/>
            <person name="Persinoti G."/>
            <person name="Poon T."/>
            <person name="Priest M."/>
            <person name="Roberts A.D."/>
            <person name="Saif S."/>
            <person name="Shea T.D."/>
            <person name="Sykes S.N."/>
            <person name="Wortman J."/>
            <person name="Nusbaum C."/>
            <person name="Birren B."/>
        </authorList>
    </citation>
    <scope>NUCLEOTIDE SEQUENCE [LARGE SCALE GENOMIC DNA]</scope>
    <source>
        <strain evidence="8">CBS 288.86</strain>
    </source>
</reference>
<gene>
    <name evidence="8" type="ORF">H103_01038</name>
</gene>
<feature type="transmembrane region" description="Helical" evidence="6">
    <location>
        <begin position="122"/>
        <end position="145"/>
    </location>
</feature>